<organism evidence="1 2">
    <name type="scientific">Sphenostylis stenocarpa</name>
    <dbReference type="NCBI Taxonomy" id="92480"/>
    <lineage>
        <taxon>Eukaryota</taxon>
        <taxon>Viridiplantae</taxon>
        <taxon>Streptophyta</taxon>
        <taxon>Embryophyta</taxon>
        <taxon>Tracheophyta</taxon>
        <taxon>Spermatophyta</taxon>
        <taxon>Magnoliopsida</taxon>
        <taxon>eudicotyledons</taxon>
        <taxon>Gunneridae</taxon>
        <taxon>Pentapetalae</taxon>
        <taxon>rosids</taxon>
        <taxon>fabids</taxon>
        <taxon>Fabales</taxon>
        <taxon>Fabaceae</taxon>
        <taxon>Papilionoideae</taxon>
        <taxon>50 kb inversion clade</taxon>
        <taxon>NPAAA clade</taxon>
        <taxon>indigoferoid/millettioid clade</taxon>
        <taxon>Phaseoleae</taxon>
        <taxon>Sphenostylis</taxon>
    </lineage>
</organism>
<dbReference type="EMBL" id="OY731398">
    <property type="protein sequence ID" value="CAJ1884416.1"/>
    <property type="molecule type" value="Genomic_DNA"/>
</dbReference>
<gene>
    <name evidence="1" type="ORF">AYBTSS11_LOCUS2765</name>
</gene>
<dbReference type="Gramene" id="rna-AYBTSS11_LOCUS2765">
    <property type="protein sequence ID" value="CAJ1884416.1"/>
    <property type="gene ID" value="gene-AYBTSS11_LOCUS2765"/>
</dbReference>
<accession>A0AA86V712</accession>
<sequence>MGQILGRDGMVAIVCRPMINNTISGPSHLQSQCEPLRERLDSFSSRSSMGLLNHKKQVCPQPGGVGDHGLLTCPNLFLSSASPILLDFHPPAKRSRGESSLSVGPVKTSPYHLNLPSGCSLFSFPITTLHLRAGFEGEPDKWVNWINYGMSHPPIVVLGDFSSG</sequence>
<reference evidence="1" key="1">
    <citation type="submission" date="2023-10" db="EMBL/GenBank/DDBJ databases">
        <authorList>
            <person name="Domelevo Entfellner J.-B."/>
        </authorList>
    </citation>
    <scope>NUCLEOTIDE SEQUENCE</scope>
</reference>
<evidence type="ECO:0000313" key="2">
    <source>
        <dbReference type="Proteomes" id="UP001189624"/>
    </source>
</evidence>
<evidence type="ECO:0000313" key="1">
    <source>
        <dbReference type="EMBL" id="CAJ1884416.1"/>
    </source>
</evidence>
<dbReference type="AlphaFoldDB" id="A0AA86V712"/>
<name>A0AA86V712_9FABA</name>
<dbReference type="Proteomes" id="UP001189624">
    <property type="component" value="Chromosome 1"/>
</dbReference>
<keyword evidence="2" id="KW-1185">Reference proteome</keyword>
<proteinExistence type="predicted"/>
<protein>
    <submittedName>
        <fullName evidence="1">Uncharacterized protein</fullName>
    </submittedName>
</protein>